<dbReference type="InterPro" id="IPR050517">
    <property type="entry name" value="DDR_Repair_Kinase"/>
</dbReference>
<dbReference type="Pfam" id="PF02259">
    <property type="entry name" value="FAT"/>
    <property type="match status" value="1"/>
</dbReference>
<keyword evidence="4 8" id="KW-0418">Kinase</keyword>
<dbReference type="eggNOG" id="KOG0891">
    <property type="taxonomic scope" value="Eukaryota"/>
</dbReference>
<reference evidence="8" key="1">
    <citation type="submission" date="2006-10" db="EMBL/GenBank/DDBJ databases">
        <authorList>
            <person name="Amadeo P."/>
            <person name="Zhao Q."/>
            <person name="Wortman J."/>
            <person name="Fraser-Liggett C."/>
            <person name="Carlton J."/>
        </authorList>
    </citation>
    <scope>NUCLEOTIDE SEQUENCE</scope>
    <source>
        <strain evidence="8">G3</strain>
    </source>
</reference>
<dbReference type="EC" id="2.7.11.1" evidence="1"/>
<dbReference type="VEuPathDB" id="TrichDB:TVAG_257180"/>
<dbReference type="GO" id="GO:0038201">
    <property type="term" value="C:TOR complex"/>
    <property type="evidence" value="ECO:0000318"/>
    <property type="project" value="GO_Central"/>
</dbReference>
<dbReference type="InterPro" id="IPR018936">
    <property type="entry name" value="PI3/4_kinase_CS"/>
</dbReference>
<dbReference type="PROSITE" id="PS50290">
    <property type="entry name" value="PI3_4_KINASE_3"/>
    <property type="match status" value="1"/>
</dbReference>
<dbReference type="InterPro" id="IPR011009">
    <property type="entry name" value="Kinase-like_dom_sf"/>
</dbReference>
<dbReference type="Gene3D" id="1.10.1070.11">
    <property type="entry name" value="Phosphatidylinositol 3-/4-kinase, catalytic domain"/>
    <property type="match status" value="1"/>
</dbReference>
<feature type="domain" description="PI3K/PI4K catalytic" evidence="6">
    <location>
        <begin position="1881"/>
        <end position="2194"/>
    </location>
</feature>
<dbReference type="OrthoDB" id="2250022at2759"/>
<sequence length="2251" mass="259855">MSARVSYSELIARAREKRDAEYKKLSSFTISQIETATEKAMDLLMTKPVLPVDCATIVFTLIKLRKDHHVKLFNILSSIYPTKNDNDNIFISFVFSKLIKHLKRDYLSLFLDNIEKNLSNSETALSAAYFIKFSVENAPSSILFCFTKLINVLKLSLTNKNVKVQFVSYETLKKLVQYLIKTRTQQKHDAEIDFVKILLDSTIFELTSKNSMCDLLIIAVYLEVLPNDLSSDFLQRLLAQLINMYEGFTNELRGVALYVISLLLTYTLPVTIQKKIEIYRNNLWCEASCPTRFTVLALIHRLQAPDIELANNCRFSIIKTIFRHKLLEVSKLGIILLKTLCDLKPDFITTYKNEIISLLLETEVDETYCNTIPSIVEKIWDDFRPNLINLILKNPGVLYNAPFLIFLSNCKKLENQQIRKMLFILTKNSNPLIRGVCPDAILAQYDKDDTDIMEPINLILALAHNDPVPFVREKVLISIPESLFMYLTNDQVLNSLSTLTHDDNLNVRNKATILLCKISKYNPFVCYPILRKILLDSMFILNSNRPLLVKEESAVPLPEVISAIIDSFSVYASTFCDISLHQISFQSFRELSYFESKAILNLNTTLIKVIGIIAESNMNLLSNQIGQFHNFFLYMLQQHFPKNLKLAIIHTMYSYLTHGCDTLKLDIKRVFPTLINIASMWNSRKLNIAVLKLIGFIGAIKDQTDQTTQPIEETVSNHYCDENLISLTCRILLNILTENSLLIYHLETVKALVDIFADKSMTFGFEFFKDFIENFLSKFDSPSNLQIYLGYIGRICSDCPPSWVALIGNEILDLVMKIMSDPANEQNLAAIFNLLPILVKNYSDIFIMYLSGLINFLLDSLYKYASENAEISKNALIALISIRSLSHDYLFLIFPDLISTANSNDTKSVVKLYTLIALRVYIQSCDCSSFVSATIRCALNAIITSKQNTDANVERSNVIIEAAQQVIYSIMVIFGKDYFVFHDSYVKETFIENKIPLTRYQIIHDADSSFALSDYKFIDTSIPISATTYSKSSSSQNLNAFQKSNGSFNLKLTPNSSADNFEQKVEISEPCHFLEVNETELKDAFSYNETETLWSRKEWWTRIVTITIKNSPNRFIHSCYYLCTNLIHIAEKLFNAAFLSCWKHLDKETKIIISASMTMACNSDSLPNDIRFNLVKLFEYMEQNNESMMYMDSTVILRAAEKSFLFEDALYFASKIFPNNIEDLVRVCGHLKLDKTIQGLTKMIPLDEMKNKPAALYDQWMQINMHRKSLKAETVNYFRSLKHLSKWRQVANEKPSRNNMTPLEMNECAPIFAAAYFNLERWDELGEMIDILKKNSVSTVIMETVYKIKKGETDKAKLMKEVEKGFVLLANKAKSVFKHNNTELYPSIIKAQQLQEVTEIINWSGEQTLKLWTERLEMCPKDPYLYSNILPIRLAHTNVQIQMPVIIKLLKLYLKTNNYEGFDGLIDNLFNDGQKITPYIKFLQIKCNWQKGDTFEKEKNLQILKKTFVNNNTIKPKLLARIYYTIGDWIIQNDKPPIKREKLLETIQYINFCFNQKEYFYKATHRWSWANACLYKQDNSQIKCAANAVLGFIQSIEKREESFSDMIQMIYLVFTANFSEIEIQKIGEKLLKFDTKFLQISPQLFAKLGKTSSQSQQLVIKLLQKLFKVHYHSLLFPLLLCIRENLPNSIRIDQDVTFSSLQVTSPEEEDNNYEEDLAETNFLSECKNESAAELLNWFYKINPKSVREAITISEGLLRCSSTKIELLFSAIGQAMRLMMTGNFSKAKFLLEEALQSPSNLNEDKEFMSKIYNEVMTVCKTMNYQSCSKLLIVYNTIKKYIQRIDHITINDIYPNLSLLKDTKICVPGTYKANGELSNISYFEPVLKFFPSKQRPRLLIIVDTNGQKHLNLLKGCEDLRLDERIMQFFGLINQHIKHDLKYKNHELNIFRYSITPISRRSGLIEFVTDADTIYSLLSEYRKIKNTDPILENHCIEKIVECNIDSLSVIQRYEVLKEVKNQTKENEDDLKNIMWYKSPSAADWVLHLVNFSQSCAMMSMIGYIIGLGDRHPSNIMIHQRTGSMIHIDFGDCFEVNKIKVRFPETIPFRLTRMFVNAFGPTKIEGNFRITCKEVLSLMRTHKDSIMAVLDIFLQEPLDIDVIPAKENNKENEEGQVNDEENFNFGDNFSLQSNDDEEVMIPIIESMNRVMCKISGRDNEKQSELDIPQQVDQLIRDATDMYNLAHLFHGWSPLW</sequence>
<dbReference type="InParanoid" id="A2ELF3"/>
<dbReference type="PROSITE" id="PS51190">
    <property type="entry name" value="FATC"/>
    <property type="match status" value="1"/>
</dbReference>
<proteinExistence type="predicted"/>
<dbReference type="GO" id="GO:0031929">
    <property type="term" value="P:TOR signaling"/>
    <property type="evidence" value="ECO:0000318"/>
    <property type="project" value="GO_Central"/>
</dbReference>
<evidence type="ECO:0000256" key="1">
    <source>
        <dbReference type="ARBA" id="ARBA00012513"/>
    </source>
</evidence>
<dbReference type="Gene3D" id="1.25.10.10">
    <property type="entry name" value="Leucine-rich Repeat Variant"/>
    <property type="match status" value="1"/>
</dbReference>
<dbReference type="GO" id="GO:0016242">
    <property type="term" value="P:negative regulation of macroautophagy"/>
    <property type="evidence" value="ECO:0000318"/>
    <property type="project" value="GO_Central"/>
</dbReference>
<dbReference type="GO" id="GO:0005634">
    <property type="term" value="C:nucleus"/>
    <property type="evidence" value="ECO:0000318"/>
    <property type="project" value="GO_Central"/>
</dbReference>
<evidence type="ECO:0000256" key="3">
    <source>
        <dbReference type="ARBA" id="ARBA00022741"/>
    </source>
</evidence>
<dbReference type="FunFam" id="3.30.1010.10:FF:000033">
    <property type="entry name" value="Putative phosphatidylinositol 3-kinase"/>
    <property type="match status" value="1"/>
</dbReference>
<dbReference type="GO" id="GO:0004674">
    <property type="term" value="F:protein serine/threonine kinase activity"/>
    <property type="evidence" value="ECO:0000318"/>
    <property type="project" value="GO_Central"/>
</dbReference>
<keyword evidence="2" id="KW-0808">Transferase</keyword>
<dbReference type="InterPro" id="IPR000403">
    <property type="entry name" value="PI3/4_kinase_cat_dom"/>
</dbReference>
<accession>A2ELF3</accession>
<dbReference type="InterPro" id="IPR003152">
    <property type="entry name" value="FATC_dom"/>
</dbReference>
<dbReference type="KEGG" id="tva:4764371"/>
<dbReference type="GO" id="GO:0005524">
    <property type="term" value="F:ATP binding"/>
    <property type="evidence" value="ECO:0007669"/>
    <property type="project" value="UniProtKB-KW"/>
</dbReference>
<evidence type="ECO:0000256" key="4">
    <source>
        <dbReference type="ARBA" id="ARBA00022777"/>
    </source>
</evidence>
<name>A2ELF3_TRIV3</name>
<dbReference type="CDD" id="cd05169">
    <property type="entry name" value="PIKKc_TOR"/>
    <property type="match status" value="1"/>
</dbReference>
<dbReference type="InterPro" id="IPR026683">
    <property type="entry name" value="TOR_cat"/>
</dbReference>
<dbReference type="InterPro" id="IPR011989">
    <property type="entry name" value="ARM-like"/>
</dbReference>
<evidence type="ECO:0000313" key="8">
    <source>
        <dbReference type="EMBL" id="EAY06480.1"/>
    </source>
</evidence>
<dbReference type="EMBL" id="DS113422">
    <property type="protein sequence ID" value="EAY06480.1"/>
    <property type="molecule type" value="Genomic_DNA"/>
</dbReference>
<reference evidence="8" key="2">
    <citation type="journal article" date="2007" name="Science">
        <title>Draft genome sequence of the sexually transmitted pathogen Trichomonas vaginalis.</title>
        <authorList>
            <person name="Carlton J.M."/>
            <person name="Hirt R.P."/>
            <person name="Silva J.C."/>
            <person name="Delcher A.L."/>
            <person name="Schatz M."/>
            <person name="Zhao Q."/>
            <person name="Wortman J.R."/>
            <person name="Bidwell S.L."/>
            <person name="Alsmark U.C.M."/>
            <person name="Besteiro S."/>
            <person name="Sicheritz-Ponten T."/>
            <person name="Noel C.J."/>
            <person name="Dacks J.B."/>
            <person name="Foster P.G."/>
            <person name="Simillion C."/>
            <person name="Van de Peer Y."/>
            <person name="Miranda-Saavedra D."/>
            <person name="Barton G.J."/>
            <person name="Westrop G.D."/>
            <person name="Mueller S."/>
            <person name="Dessi D."/>
            <person name="Fiori P.L."/>
            <person name="Ren Q."/>
            <person name="Paulsen I."/>
            <person name="Zhang H."/>
            <person name="Bastida-Corcuera F.D."/>
            <person name="Simoes-Barbosa A."/>
            <person name="Brown M.T."/>
            <person name="Hayes R.D."/>
            <person name="Mukherjee M."/>
            <person name="Okumura C.Y."/>
            <person name="Schneider R."/>
            <person name="Smith A.J."/>
            <person name="Vanacova S."/>
            <person name="Villalvazo M."/>
            <person name="Haas B.J."/>
            <person name="Pertea M."/>
            <person name="Feldblyum T.V."/>
            <person name="Utterback T.R."/>
            <person name="Shu C.L."/>
            <person name="Osoegawa K."/>
            <person name="de Jong P.J."/>
            <person name="Hrdy I."/>
            <person name="Horvathova L."/>
            <person name="Zubacova Z."/>
            <person name="Dolezal P."/>
            <person name="Malik S.B."/>
            <person name="Logsdon J.M. Jr."/>
            <person name="Henze K."/>
            <person name="Gupta A."/>
            <person name="Wang C.C."/>
            <person name="Dunne R.L."/>
            <person name="Upcroft J.A."/>
            <person name="Upcroft P."/>
            <person name="White O."/>
            <person name="Salzberg S.L."/>
            <person name="Tang P."/>
            <person name="Chiu C.-H."/>
            <person name="Lee Y.-S."/>
            <person name="Embley T.M."/>
            <person name="Coombs G.H."/>
            <person name="Mottram J.C."/>
            <person name="Tachezy J."/>
            <person name="Fraser-Liggett C.M."/>
            <person name="Johnson P.J."/>
        </authorList>
    </citation>
    <scope>NUCLEOTIDE SEQUENCE [LARGE SCALE GENOMIC DNA]</scope>
    <source>
        <strain evidence="8">G3</strain>
    </source>
</reference>
<dbReference type="InterPro" id="IPR024585">
    <property type="entry name" value="mTOR_dom"/>
</dbReference>
<dbReference type="PANTHER" id="PTHR11139">
    <property type="entry name" value="ATAXIA TELANGIECTASIA MUTATED ATM -RELATED"/>
    <property type="match status" value="1"/>
</dbReference>
<dbReference type="Pfam" id="PF00454">
    <property type="entry name" value="PI3_PI4_kinase"/>
    <property type="match status" value="1"/>
</dbReference>
<dbReference type="FunFam" id="1.10.1070.11:FF:000064">
    <property type="entry name" value="PIKK family atypical protein kinase"/>
    <property type="match status" value="1"/>
</dbReference>
<evidence type="ECO:0000259" key="6">
    <source>
        <dbReference type="PROSITE" id="PS50290"/>
    </source>
</evidence>
<dbReference type="GO" id="GO:0005737">
    <property type="term" value="C:cytoplasm"/>
    <property type="evidence" value="ECO:0000318"/>
    <property type="project" value="GO_Central"/>
</dbReference>
<dbReference type="PANTHER" id="PTHR11139:SF9">
    <property type="entry name" value="SERINE_THREONINE-PROTEIN KINASE MTOR"/>
    <property type="match status" value="1"/>
</dbReference>
<keyword evidence="3" id="KW-0547">Nucleotide-binding</keyword>
<protein>
    <recommendedName>
        <fullName evidence="1">non-specific serine/threonine protein kinase</fullName>
        <ecNumber evidence="1">2.7.11.1</ecNumber>
    </recommendedName>
</protein>
<dbReference type="VEuPathDB" id="TrichDB:TVAGG3_0005550"/>
<dbReference type="STRING" id="5722.A2ELF3"/>
<evidence type="ECO:0000256" key="5">
    <source>
        <dbReference type="ARBA" id="ARBA00022840"/>
    </source>
</evidence>
<dbReference type="RefSeq" id="XP_001318703.1">
    <property type="nucleotide sequence ID" value="XM_001318668.1"/>
</dbReference>
<dbReference type="SMART" id="SM01343">
    <property type="entry name" value="FATC"/>
    <property type="match status" value="1"/>
</dbReference>
<evidence type="ECO:0000313" key="9">
    <source>
        <dbReference type="Proteomes" id="UP000001542"/>
    </source>
</evidence>
<dbReference type="InterPro" id="IPR003151">
    <property type="entry name" value="PIK-rel_kinase_FAT"/>
</dbReference>
<dbReference type="InterPro" id="IPR036940">
    <property type="entry name" value="PI3/4_kinase_cat_sf"/>
</dbReference>
<dbReference type="InterPro" id="IPR016024">
    <property type="entry name" value="ARM-type_fold"/>
</dbReference>
<keyword evidence="5" id="KW-0067">ATP-binding</keyword>
<dbReference type="Proteomes" id="UP000001542">
    <property type="component" value="Unassembled WGS sequence"/>
</dbReference>
<dbReference type="Pfam" id="PF02260">
    <property type="entry name" value="FATC"/>
    <property type="match status" value="1"/>
</dbReference>
<dbReference type="SUPFAM" id="SSF48371">
    <property type="entry name" value="ARM repeat"/>
    <property type="match status" value="2"/>
</dbReference>
<dbReference type="PROSITE" id="PS00916">
    <property type="entry name" value="PI3_4_KINASE_2"/>
    <property type="match status" value="1"/>
</dbReference>
<feature type="domain" description="FATC" evidence="7">
    <location>
        <begin position="2219"/>
        <end position="2251"/>
    </location>
</feature>
<dbReference type="SUPFAM" id="SSF56112">
    <property type="entry name" value="Protein kinase-like (PK-like)"/>
    <property type="match status" value="1"/>
</dbReference>
<gene>
    <name evidence="8" type="ORF">TVAG_257180</name>
</gene>
<evidence type="ECO:0000256" key="2">
    <source>
        <dbReference type="ARBA" id="ARBA00022679"/>
    </source>
</evidence>
<dbReference type="Pfam" id="PF11865">
    <property type="entry name" value="mTOR_dom"/>
    <property type="match status" value="1"/>
</dbReference>
<keyword evidence="9" id="KW-1185">Reference proteome</keyword>
<evidence type="ECO:0000259" key="7">
    <source>
        <dbReference type="PROSITE" id="PS51190"/>
    </source>
</evidence>
<dbReference type="SMR" id="A2ELF3"/>
<organism evidence="8 9">
    <name type="scientific">Trichomonas vaginalis (strain ATCC PRA-98 / G3)</name>
    <dbReference type="NCBI Taxonomy" id="412133"/>
    <lineage>
        <taxon>Eukaryota</taxon>
        <taxon>Metamonada</taxon>
        <taxon>Parabasalia</taxon>
        <taxon>Trichomonadida</taxon>
        <taxon>Trichomonadidae</taxon>
        <taxon>Trichomonas</taxon>
    </lineage>
</organism>
<dbReference type="Gene3D" id="3.30.1010.10">
    <property type="entry name" value="Phosphatidylinositol 3-kinase Catalytic Subunit, Chain A, domain 4"/>
    <property type="match status" value="1"/>
</dbReference>
<dbReference type="SMART" id="SM00146">
    <property type="entry name" value="PI3Kc"/>
    <property type="match status" value="1"/>
</dbReference>